<dbReference type="EMBL" id="GGEC01036025">
    <property type="protein sequence ID" value="MBX16509.1"/>
    <property type="molecule type" value="Transcribed_RNA"/>
</dbReference>
<protein>
    <recommendedName>
        <fullName evidence="3">ATPase AAA-type core domain-containing protein</fullName>
    </recommendedName>
</protein>
<sequence>MYTDYIFEFVAQVTYQHYCVNNAAKSACDICNMVPLLSNPGILVYVLAVIVVMVSVQVNKPSVIFIDEIDALATRYGVSC</sequence>
<feature type="transmembrane region" description="Helical" evidence="1">
    <location>
        <begin position="42"/>
        <end position="59"/>
    </location>
</feature>
<name>A0A2P2LEY6_RHIMU</name>
<evidence type="ECO:0000256" key="1">
    <source>
        <dbReference type="SAM" id="Phobius"/>
    </source>
</evidence>
<keyword evidence="1" id="KW-0812">Transmembrane</keyword>
<keyword evidence="1" id="KW-1133">Transmembrane helix</keyword>
<accession>A0A2P2LEY6</accession>
<keyword evidence="1" id="KW-0472">Membrane</keyword>
<reference evidence="2" key="1">
    <citation type="submission" date="2018-02" db="EMBL/GenBank/DDBJ databases">
        <title>Rhizophora mucronata_Transcriptome.</title>
        <authorList>
            <person name="Meera S.P."/>
            <person name="Sreeshan A."/>
            <person name="Augustine A."/>
        </authorList>
    </citation>
    <scope>NUCLEOTIDE SEQUENCE</scope>
    <source>
        <tissue evidence="2">Leaf</tissue>
    </source>
</reference>
<evidence type="ECO:0008006" key="3">
    <source>
        <dbReference type="Google" id="ProtNLM"/>
    </source>
</evidence>
<evidence type="ECO:0000313" key="2">
    <source>
        <dbReference type="EMBL" id="MBX16509.1"/>
    </source>
</evidence>
<proteinExistence type="predicted"/>
<dbReference type="AlphaFoldDB" id="A0A2P2LEY6"/>
<organism evidence="2">
    <name type="scientific">Rhizophora mucronata</name>
    <name type="common">Asiatic mangrove</name>
    <dbReference type="NCBI Taxonomy" id="61149"/>
    <lineage>
        <taxon>Eukaryota</taxon>
        <taxon>Viridiplantae</taxon>
        <taxon>Streptophyta</taxon>
        <taxon>Embryophyta</taxon>
        <taxon>Tracheophyta</taxon>
        <taxon>Spermatophyta</taxon>
        <taxon>Magnoliopsida</taxon>
        <taxon>eudicotyledons</taxon>
        <taxon>Gunneridae</taxon>
        <taxon>Pentapetalae</taxon>
        <taxon>rosids</taxon>
        <taxon>fabids</taxon>
        <taxon>Malpighiales</taxon>
        <taxon>Rhizophoraceae</taxon>
        <taxon>Rhizophora</taxon>
    </lineage>
</organism>